<evidence type="ECO:0000313" key="2">
    <source>
        <dbReference type="EMBL" id="MBB6143457.1"/>
    </source>
</evidence>
<evidence type="ECO:0000313" key="3">
    <source>
        <dbReference type="Proteomes" id="UP000538666"/>
    </source>
</evidence>
<dbReference type="AlphaFoldDB" id="A0A841JSG8"/>
<name>A0A841JSG8_9BACT</name>
<gene>
    <name evidence="2" type="ORF">HNQ77_001401</name>
</gene>
<reference evidence="2 3" key="1">
    <citation type="submission" date="2020-08" db="EMBL/GenBank/DDBJ databases">
        <title>Genomic Encyclopedia of Type Strains, Phase IV (KMG-IV): sequencing the most valuable type-strain genomes for metagenomic binning, comparative biology and taxonomic classification.</title>
        <authorList>
            <person name="Goeker M."/>
        </authorList>
    </citation>
    <scope>NUCLEOTIDE SEQUENCE [LARGE SCALE GENOMIC DNA]</scope>
    <source>
        <strain evidence="2 3">DSM 103733</strain>
    </source>
</reference>
<organism evidence="2 3">
    <name type="scientific">Silvibacterium bohemicum</name>
    <dbReference type="NCBI Taxonomy" id="1577686"/>
    <lineage>
        <taxon>Bacteria</taxon>
        <taxon>Pseudomonadati</taxon>
        <taxon>Acidobacteriota</taxon>
        <taxon>Terriglobia</taxon>
        <taxon>Terriglobales</taxon>
        <taxon>Acidobacteriaceae</taxon>
        <taxon>Silvibacterium</taxon>
    </lineage>
</organism>
<evidence type="ECO:0000256" key="1">
    <source>
        <dbReference type="SAM" id="Phobius"/>
    </source>
</evidence>
<accession>A0A841JSG8</accession>
<comment type="caution">
    <text evidence="2">The sequence shown here is derived from an EMBL/GenBank/DDBJ whole genome shotgun (WGS) entry which is preliminary data.</text>
</comment>
<keyword evidence="1" id="KW-0472">Membrane</keyword>
<proteinExistence type="predicted"/>
<keyword evidence="1" id="KW-1133">Transmembrane helix</keyword>
<dbReference type="Proteomes" id="UP000538666">
    <property type="component" value="Unassembled WGS sequence"/>
</dbReference>
<dbReference type="EMBL" id="JACHEK010000002">
    <property type="protein sequence ID" value="MBB6143457.1"/>
    <property type="molecule type" value="Genomic_DNA"/>
</dbReference>
<protein>
    <submittedName>
        <fullName evidence="2">Uncharacterized protein</fullName>
    </submittedName>
</protein>
<keyword evidence="3" id="KW-1185">Reference proteome</keyword>
<sequence>MTTPAVTRRISLDTWAVLLAFAAALLVRFGILKTVPW</sequence>
<keyword evidence="1" id="KW-0812">Transmembrane</keyword>
<feature type="transmembrane region" description="Helical" evidence="1">
    <location>
        <begin position="12"/>
        <end position="31"/>
    </location>
</feature>